<dbReference type="PANTHER" id="PTHR44520:SF2">
    <property type="entry name" value="RESPONSE REGULATOR RCP1"/>
    <property type="match status" value="1"/>
</dbReference>
<sequence length="139" mass="15705">MTLPQHFLLIDDNVADHHLTQEAFEELCPECTLTCYTNGREALRALRRGTVQAEVILLDINMPVMNGFDVLRELKRDPQLMTLPVVMLSTSSNKGDVDMAYTLHASSYFVKATDFDGFIAQIDAFLAYWRQAQLAPKPV</sequence>
<dbReference type="PROSITE" id="PS50110">
    <property type="entry name" value="RESPONSE_REGULATORY"/>
    <property type="match status" value="1"/>
</dbReference>
<dbReference type="STRING" id="695939.SAMN00790413_03510"/>
<protein>
    <submittedName>
        <fullName evidence="3">Response regulators consisting of a CheY-like receiver domain and a winged-helix DNA-binding domain</fullName>
    </submittedName>
</protein>
<dbReference type="PANTHER" id="PTHR44520">
    <property type="entry name" value="RESPONSE REGULATOR RCP1-RELATED"/>
    <property type="match status" value="1"/>
</dbReference>
<dbReference type="Pfam" id="PF00072">
    <property type="entry name" value="Response_reg"/>
    <property type="match status" value="1"/>
</dbReference>
<evidence type="ECO:0000259" key="2">
    <source>
        <dbReference type="PROSITE" id="PS50110"/>
    </source>
</evidence>
<dbReference type="AlphaFoldDB" id="A0A1W1UX90"/>
<dbReference type="EMBL" id="FWWU01000008">
    <property type="protein sequence ID" value="SMB85702.1"/>
    <property type="molecule type" value="Genomic_DNA"/>
</dbReference>
<reference evidence="3 4" key="1">
    <citation type="submission" date="2017-04" db="EMBL/GenBank/DDBJ databases">
        <authorList>
            <person name="Afonso C.L."/>
            <person name="Miller P.J."/>
            <person name="Scott M.A."/>
            <person name="Spackman E."/>
            <person name="Goraichik I."/>
            <person name="Dimitrov K.M."/>
            <person name="Suarez D.L."/>
            <person name="Swayne D.E."/>
        </authorList>
    </citation>
    <scope>NUCLEOTIDE SEQUENCE [LARGE SCALE GENOMIC DNA]</scope>
    <source>
        <strain evidence="3 4">KR-140</strain>
    </source>
</reference>
<gene>
    <name evidence="3" type="ORF">SAMN00790413_03510</name>
</gene>
<keyword evidence="4" id="KW-1185">Reference proteome</keyword>
<dbReference type="GO" id="GO:0000160">
    <property type="term" value="P:phosphorelay signal transduction system"/>
    <property type="evidence" value="ECO:0007669"/>
    <property type="project" value="InterPro"/>
</dbReference>
<proteinExistence type="predicted"/>
<dbReference type="InterPro" id="IPR052893">
    <property type="entry name" value="TCS_response_regulator"/>
</dbReference>
<dbReference type="RefSeq" id="WP_084047437.1">
    <property type="nucleotide sequence ID" value="NZ_FWWU01000008.1"/>
</dbReference>
<dbReference type="GO" id="GO:0003677">
    <property type="term" value="F:DNA binding"/>
    <property type="evidence" value="ECO:0007669"/>
    <property type="project" value="UniProtKB-KW"/>
</dbReference>
<keyword evidence="3" id="KW-0238">DNA-binding</keyword>
<dbReference type="OrthoDB" id="9785718at2"/>
<feature type="domain" description="Response regulatory" evidence="2">
    <location>
        <begin position="6"/>
        <end position="126"/>
    </location>
</feature>
<dbReference type="Proteomes" id="UP000192582">
    <property type="component" value="Unassembled WGS sequence"/>
</dbReference>
<dbReference type="SUPFAM" id="SSF52172">
    <property type="entry name" value="CheY-like"/>
    <property type="match status" value="1"/>
</dbReference>
<evidence type="ECO:0000256" key="1">
    <source>
        <dbReference type="PROSITE-ProRule" id="PRU00169"/>
    </source>
</evidence>
<dbReference type="Gene3D" id="3.40.50.2300">
    <property type="match status" value="1"/>
</dbReference>
<organism evidence="3 4">
    <name type="scientific">Deinococcus hopiensis KR-140</name>
    <dbReference type="NCBI Taxonomy" id="695939"/>
    <lineage>
        <taxon>Bacteria</taxon>
        <taxon>Thermotogati</taxon>
        <taxon>Deinococcota</taxon>
        <taxon>Deinococci</taxon>
        <taxon>Deinococcales</taxon>
        <taxon>Deinococcaceae</taxon>
        <taxon>Deinococcus</taxon>
    </lineage>
</organism>
<dbReference type="InterPro" id="IPR011006">
    <property type="entry name" value="CheY-like_superfamily"/>
</dbReference>
<dbReference type="SMART" id="SM00448">
    <property type="entry name" value="REC"/>
    <property type="match status" value="1"/>
</dbReference>
<name>A0A1W1UX90_9DEIO</name>
<dbReference type="InterPro" id="IPR001789">
    <property type="entry name" value="Sig_transdc_resp-reg_receiver"/>
</dbReference>
<accession>A0A1W1UX90</accession>
<keyword evidence="1" id="KW-0597">Phosphoprotein</keyword>
<feature type="modified residue" description="4-aspartylphosphate" evidence="1">
    <location>
        <position position="59"/>
    </location>
</feature>
<evidence type="ECO:0000313" key="4">
    <source>
        <dbReference type="Proteomes" id="UP000192582"/>
    </source>
</evidence>
<dbReference type="CDD" id="cd17557">
    <property type="entry name" value="REC_Rcp-like"/>
    <property type="match status" value="1"/>
</dbReference>
<evidence type="ECO:0000313" key="3">
    <source>
        <dbReference type="EMBL" id="SMB85702.1"/>
    </source>
</evidence>